<dbReference type="Proteomes" id="UP000236291">
    <property type="component" value="Unassembled WGS sequence"/>
</dbReference>
<protein>
    <submittedName>
        <fullName evidence="2">Ankyrin-2-like protein</fullName>
    </submittedName>
</protein>
<name>A0A2K3KHN6_TRIPR</name>
<dbReference type="EMBL" id="ASHM01096668">
    <property type="protein sequence ID" value="PNX65769.1"/>
    <property type="molecule type" value="Genomic_DNA"/>
</dbReference>
<reference evidence="2 3" key="2">
    <citation type="journal article" date="2017" name="Front. Plant Sci.">
        <title>Gene Classification and Mining of Molecular Markers Useful in Red Clover (Trifolium pratense) Breeding.</title>
        <authorList>
            <person name="Istvanek J."/>
            <person name="Dluhosova J."/>
            <person name="Dluhos P."/>
            <person name="Patkova L."/>
            <person name="Nedelnik J."/>
            <person name="Repkova J."/>
        </authorList>
    </citation>
    <scope>NUCLEOTIDE SEQUENCE [LARGE SCALE GENOMIC DNA]</scope>
    <source>
        <strain evidence="3">cv. Tatra</strain>
        <tissue evidence="2">Young leaves</tissue>
    </source>
</reference>
<proteinExistence type="predicted"/>
<evidence type="ECO:0000313" key="3">
    <source>
        <dbReference type="Proteomes" id="UP000236291"/>
    </source>
</evidence>
<comment type="caution">
    <text evidence="2">The sequence shown here is derived from an EMBL/GenBank/DDBJ whole genome shotgun (WGS) entry which is preliminary data.</text>
</comment>
<organism evidence="2 3">
    <name type="scientific">Trifolium pratense</name>
    <name type="common">Red clover</name>
    <dbReference type="NCBI Taxonomy" id="57577"/>
    <lineage>
        <taxon>Eukaryota</taxon>
        <taxon>Viridiplantae</taxon>
        <taxon>Streptophyta</taxon>
        <taxon>Embryophyta</taxon>
        <taxon>Tracheophyta</taxon>
        <taxon>Spermatophyta</taxon>
        <taxon>Magnoliopsida</taxon>
        <taxon>eudicotyledons</taxon>
        <taxon>Gunneridae</taxon>
        <taxon>Pentapetalae</taxon>
        <taxon>rosids</taxon>
        <taxon>fabids</taxon>
        <taxon>Fabales</taxon>
        <taxon>Fabaceae</taxon>
        <taxon>Papilionoideae</taxon>
        <taxon>50 kb inversion clade</taxon>
        <taxon>NPAAA clade</taxon>
        <taxon>Hologalegina</taxon>
        <taxon>IRL clade</taxon>
        <taxon>Trifolieae</taxon>
        <taxon>Trifolium</taxon>
    </lineage>
</organism>
<sequence length="60" mass="6387">MGKGNPQKSGPGGDLHTAARSGDLIAVQSILFSNPLSVNSRDKHSRTPYPHSSLSLIFQL</sequence>
<dbReference type="AlphaFoldDB" id="A0A2K3KHN6"/>
<evidence type="ECO:0000313" key="2">
    <source>
        <dbReference type="EMBL" id="PNX65769.1"/>
    </source>
</evidence>
<accession>A0A2K3KHN6</accession>
<reference evidence="2 3" key="1">
    <citation type="journal article" date="2014" name="Am. J. Bot.">
        <title>Genome assembly and annotation for red clover (Trifolium pratense; Fabaceae).</title>
        <authorList>
            <person name="Istvanek J."/>
            <person name="Jaros M."/>
            <person name="Krenek A."/>
            <person name="Repkova J."/>
        </authorList>
    </citation>
    <scope>NUCLEOTIDE SEQUENCE [LARGE SCALE GENOMIC DNA]</scope>
    <source>
        <strain evidence="3">cv. Tatra</strain>
        <tissue evidence="2">Young leaves</tissue>
    </source>
</reference>
<evidence type="ECO:0000256" key="1">
    <source>
        <dbReference type="SAM" id="MobiDB-lite"/>
    </source>
</evidence>
<feature type="region of interest" description="Disordered" evidence="1">
    <location>
        <begin position="36"/>
        <end position="60"/>
    </location>
</feature>
<feature type="compositionally biased region" description="Polar residues" evidence="1">
    <location>
        <begin position="50"/>
        <end position="60"/>
    </location>
</feature>
<gene>
    <name evidence="2" type="ORF">L195_g054708</name>
</gene>